<dbReference type="Pfam" id="PF02945">
    <property type="entry name" value="Endonuclease_7"/>
    <property type="match status" value="2"/>
</dbReference>
<dbReference type="PANTHER" id="PTHR31511">
    <property type="entry name" value="PROTEIN CBG23764"/>
    <property type="match status" value="1"/>
</dbReference>
<dbReference type="AlphaFoldDB" id="A0A6G0YA34"/>
<comment type="caution">
    <text evidence="1">The sequence shown here is derived from an EMBL/GenBank/DDBJ whole genome shotgun (WGS) entry which is preliminary data.</text>
</comment>
<dbReference type="OrthoDB" id="6602337at2759"/>
<name>A0A6G0YA34_APHCR</name>
<accession>A0A6G0YA34</accession>
<dbReference type="InterPro" id="IPR044925">
    <property type="entry name" value="His-Me_finger_sf"/>
</dbReference>
<proteinExistence type="predicted"/>
<dbReference type="InterPro" id="IPR004211">
    <property type="entry name" value="Endonuclease_7"/>
</dbReference>
<dbReference type="InterPro" id="IPR036397">
    <property type="entry name" value="RNaseH_sf"/>
</dbReference>
<dbReference type="EMBL" id="VUJU01005264">
    <property type="protein sequence ID" value="KAF0751766.1"/>
    <property type="molecule type" value="Genomic_DNA"/>
</dbReference>
<dbReference type="Gene3D" id="3.30.420.10">
    <property type="entry name" value="Ribonuclease H-like superfamily/Ribonuclease H"/>
    <property type="match status" value="1"/>
</dbReference>
<evidence type="ECO:0000313" key="1">
    <source>
        <dbReference type="EMBL" id="KAF0751766.1"/>
    </source>
</evidence>
<dbReference type="Gene3D" id="3.40.1800.10">
    <property type="entry name" value="His-Me finger endonucleases"/>
    <property type="match status" value="1"/>
</dbReference>
<dbReference type="PANTHER" id="PTHR31511:SF12">
    <property type="entry name" value="RHO TERMINATION FACTOR N-TERMINAL DOMAIN-CONTAINING PROTEIN"/>
    <property type="match status" value="1"/>
</dbReference>
<dbReference type="InterPro" id="IPR012337">
    <property type="entry name" value="RNaseH-like_sf"/>
</dbReference>
<evidence type="ECO:0008006" key="3">
    <source>
        <dbReference type="Google" id="ProtNLM"/>
    </source>
</evidence>
<protein>
    <recommendedName>
        <fullName evidence="3">DNA-directed DNA polymerase</fullName>
    </recommendedName>
</protein>
<dbReference type="InterPro" id="IPR038563">
    <property type="entry name" value="Endonuclease_7_sf"/>
</dbReference>
<sequence>YSGVTAEQRLKFHKINCNKNEPLLPVLPSPETDISNNNTSIIHNHDMSYCYYIKPSDDIPQELLEKYNIQTDPVIFRGNQSFGKGDVAKKFMDEIIKVSIKIKNMLKVNVPLIMSAEENIKHRSIVDLGTCPLCKSKFNNNNNLPARDHDYLTGKYRGTVCNHCNLQMVKPIFFHNLSSYDSHFIITQLSVDSKTINVIPNTEEKFISFTKYVSNSFQTRFVDTYRFMATSLEKLVNNLSKGGTSKFKETRKIFKNTDLELVTRKGVYPYEYTDRWSKLDENSLPEKNHFYNILNESDISDDDYIHAKRVWEKFNCTTLGDYGWAMSQFMPKNGFSWYEGDLSVKNILKLLENSNETSDIGFSLEVDIAYPKSLHDDHNDLPYCYYIKPSDDIPQELLEKYDIQTDPVIFRGNQSFGKGDVAKKFMEEIIKVSIKIENMLKVNVPLTMSAEDNIKHRSIVDLGTCPLCKSKFNNNNNLPARDHDHLTGKYRGTVCNHCNLQMVKPGYVPIFFHNLSGYNSHFIITQLGVDSKTINVIPNTEEKFISFTNSYIGITASWYDEDLQRNTNLFAIRRLEGSHTFEMLAKYMDNVYTEFEISDKIAYTTTDNGSNFVKSFNVHGCIFEDSYNEDIGIENDTKVALLDPVYKKQSRITFGKCVSLWNKQGRSTKSADLIKKHCGVSLKTPCETRWNSWFNKNDIEFLGNYEKVLQPISISLNMLQGDKHMNFGFLLPTIEELSSKYTLMSRDDTISKSVQPLVSALLTGIDKRFGDLLQNKFLIIASVSNPYFKVAWIKNDVRKQMAMDAFRNACLQIYEKECVSNTQEPNIVESYDEPSLDFFTWSSSNNVNGIDSIDIEINQYFRTSPTKKLDFLKSLPILKKCCCVGFLFKILIKYNDIPVVIIISYQFITILHRIHEHYRKDAEHVQVKRKSMFRNYCVPSELASDHGKEKQLCNSRTTPTGEIKEITYRAEPINKTRKKEYLSTYIVLNQNSTQLLKLTKHIAILN</sequence>
<feature type="non-terminal residue" evidence="1">
    <location>
        <position position="1"/>
    </location>
</feature>
<dbReference type="SUPFAM" id="SSF54060">
    <property type="entry name" value="His-Me finger endonucleases"/>
    <property type="match status" value="2"/>
</dbReference>
<evidence type="ECO:0000313" key="2">
    <source>
        <dbReference type="Proteomes" id="UP000478052"/>
    </source>
</evidence>
<dbReference type="GO" id="GO:0003676">
    <property type="term" value="F:nucleic acid binding"/>
    <property type="evidence" value="ECO:0007669"/>
    <property type="project" value="InterPro"/>
</dbReference>
<dbReference type="Proteomes" id="UP000478052">
    <property type="component" value="Unassembled WGS sequence"/>
</dbReference>
<dbReference type="SUPFAM" id="SSF53098">
    <property type="entry name" value="Ribonuclease H-like"/>
    <property type="match status" value="2"/>
</dbReference>
<reference evidence="1 2" key="1">
    <citation type="submission" date="2019-08" db="EMBL/GenBank/DDBJ databases">
        <title>Whole genome of Aphis craccivora.</title>
        <authorList>
            <person name="Voronova N.V."/>
            <person name="Shulinski R.S."/>
            <person name="Bandarenka Y.V."/>
            <person name="Zhorov D.G."/>
            <person name="Warner D."/>
        </authorList>
    </citation>
    <scope>NUCLEOTIDE SEQUENCE [LARGE SCALE GENOMIC DNA]</scope>
    <source>
        <strain evidence="1">180601</strain>
        <tissue evidence="1">Whole Body</tissue>
    </source>
</reference>
<organism evidence="1 2">
    <name type="scientific">Aphis craccivora</name>
    <name type="common">Cowpea aphid</name>
    <dbReference type="NCBI Taxonomy" id="307492"/>
    <lineage>
        <taxon>Eukaryota</taxon>
        <taxon>Metazoa</taxon>
        <taxon>Ecdysozoa</taxon>
        <taxon>Arthropoda</taxon>
        <taxon>Hexapoda</taxon>
        <taxon>Insecta</taxon>
        <taxon>Pterygota</taxon>
        <taxon>Neoptera</taxon>
        <taxon>Paraneoptera</taxon>
        <taxon>Hemiptera</taxon>
        <taxon>Sternorrhyncha</taxon>
        <taxon>Aphidomorpha</taxon>
        <taxon>Aphidoidea</taxon>
        <taxon>Aphididae</taxon>
        <taxon>Aphidini</taxon>
        <taxon>Aphis</taxon>
        <taxon>Aphis</taxon>
    </lineage>
</organism>
<keyword evidence="2" id="KW-1185">Reference proteome</keyword>
<gene>
    <name evidence="1" type="ORF">FWK35_00026460</name>
</gene>